<comment type="caution">
    <text evidence="6">The sequence shown here is derived from an EMBL/GenBank/DDBJ whole genome shotgun (WGS) entry which is preliminary data.</text>
</comment>
<dbReference type="CDD" id="cd00041">
    <property type="entry name" value="CUB"/>
    <property type="match status" value="1"/>
</dbReference>
<keyword evidence="3" id="KW-0732">Signal</keyword>
<dbReference type="PROSITE" id="PS01180">
    <property type="entry name" value="CUB"/>
    <property type="match status" value="1"/>
</dbReference>
<reference evidence="7" key="1">
    <citation type="submission" date="2022-10" db="EMBL/GenBank/DDBJ databases">
        <title>Genome assembly of Pristionchus species.</title>
        <authorList>
            <person name="Yoshida K."/>
            <person name="Sommer R.J."/>
        </authorList>
    </citation>
    <scope>NUCLEOTIDE SEQUENCE [LARGE SCALE GENOMIC DNA]</scope>
    <source>
        <strain evidence="7">RS5460</strain>
    </source>
</reference>
<dbReference type="InterPro" id="IPR001304">
    <property type="entry name" value="C-type_lectin-like"/>
</dbReference>
<protein>
    <recommendedName>
        <fullName evidence="8">CUB domain-containing protein</fullName>
    </recommendedName>
</protein>
<dbReference type="InterPro" id="IPR050976">
    <property type="entry name" value="Snaclec"/>
</dbReference>
<feature type="domain" description="CUB" evidence="4">
    <location>
        <begin position="322"/>
        <end position="442"/>
    </location>
</feature>
<dbReference type="InterPro" id="IPR000859">
    <property type="entry name" value="CUB_dom"/>
</dbReference>
<proteinExistence type="predicted"/>
<gene>
    <name evidence="6" type="ORF">PMAYCL1PPCAC_21099</name>
</gene>
<dbReference type="SUPFAM" id="SSF56436">
    <property type="entry name" value="C-type lectin-like"/>
    <property type="match status" value="2"/>
</dbReference>
<feature type="chain" id="PRO_5042968581" description="CUB domain-containing protein" evidence="3">
    <location>
        <begin position="33"/>
        <end position="451"/>
    </location>
</feature>
<dbReference type="InterPro" id="IPR016187">
    <property type="entry name" value="CTDL_fold"/>
</dbReference>
<evidence type="ECO:0000259" key="4">
    <source>
        <dbReference type="PROSITE" id="PS01180"/>
    </source>
</evidence>
<dbReference type="SMART" id="SM00034">
    <property type="entry name" value="CLECT"/>
    <property type="match status" value="2"/>
</dbReference>
<feature type="signal peptide" evidence="3">
    <location>
        <begin position="1"/>
        <end position="32"/>
    </location>
</feature>
<dbReference type="Gene3D" id="3.10.100.10">
    <property type="entry name" value="Mannose-Binding Protein A, subunit A"/>
    <property type="match status" value="2"/>
</dbReference>
<dbReference type="Pfam" id="PF00431">
    <property type="entry name" value="CUB"/>
    <property type="match status" value="1"/>
</dbReference>
<comment type="caution">
    <text evidence="2">Lacks conserved residue(s) required for the propagation of feature annotation.</text>
</comment>
<dbReference type="Proteomes" id="UP001328107">
    <property type="component" value="Unassembled WGS sequence"/>
</dbReference>
<sequence>TDSSVMVHSRSHRISMIRLLIFAVAIVSITQAAVCSKGYKLMNDRCIKLMGTVTGTLSELLKEKENECEQDGGFLPIIKTVQDNTDFNNIVQMFDGLQDPYLVLGMVCNATTTRLEWEDSSTITYIQQNPKNTDIKLDYNCVTDTSRVVSRVSVNDWIIVYEPTFADYKYTFLCETKQAQEGSDNDQCGEYEYMPVAEDANKPCVKINTVPLNWQDAEAECRRQSGHLTSISSDLENVFIRRMAVGANVNANLLIGATKHDGTRDDTGFTEFTWIDGADFIYNNFDPKGEQLGVDETCSSMIINGGKWMIEDCDKAKLPYACRREKIPAIVRCNNFPRSDTYFLPPGFPNSKYNCSYYLTVDTRLFVDLQVEQLDLDEGDYLDIFEGYGVTDPAALIASINSTSILPANRSFITRETNQMTVIWTPKSTSTGKGFELKYQASNEPGQEDQK</sequence>
<feature type="domain" description="C-type lectin" evidence="5">
    <location>
        <begin position="200"/>
        <end position="315"/>
    </location>
</feature>
<feature type="non-terminal residue" evidence="6">
    <location>
        <position position="1"/>
    </location>
</feature>
<dbReference type="CDD" id="cd00037">
    <property type="entry name" value="CLECT"/>
    <property type="match status" value="1"/>
</dbReference>
<dbReference type="SMART" id="SM00042">
    <property type="entry name" value="CUB"/>
    <property type="match status" value="1"/>
</dbReference>
<dbReference type="PANTHER" id="PTHR22991:SF40">
    <property type="entry name" value="PROTEIN CBG13490"/>
    <property type="match status" value="1"/>
</dbReference>
<organism evidence="6 7">
    <name type="scientific">Pristionchus mayeri</name>
    <dbReference type="NCBI Taxonomy" id="1317129"/>
    <lineage>
        <taxon>Eukaryota</taxon>
        <taxon>Metazoa</taxon>
        <taxon>Ecdysozoa</taxon>
        <taxon>Nematoda</taxon>
        <taxon>Chromadorea</taxon>
        <taxon>Rhabditida</taxon>
        <taxon>Rhabditina</taxon>
        <taxon>Diplogasteromorpha</taxon>
        <taxon>Diplogasteroidea</taxon>
        <taxon>Neodiplogasteridae</taxon>
        <taxon>Pristionchus</taxon>
    </lineage>
</organism>
<dbReference type="SUPFAM" id="SSF49854">
    <property type="entry name" value="Spermadhesin, CUB domain"/>
    <property type="match status" value="1"/>
</dbReference>
<evidence type="ECO:0000313" key="7">
    <source>
        <dbReference type="Proteomes" id="UP001328107"/>
    </source>
</evidence>
<evidence type="ECO:0008006" key="8">
    <source>
        <dbReference type="Google" id="ProtNLM"/>
    </source>
</evidence>
<accession>A0AAN5CVD8</accession>
<keyword evidence="7" id="KW-1185">Reference proteome</keyword>
<name>A0AAN5CVD8_9BILA</name>
<dbReference type="Gene3D" id="2.60.120.290">
    <property type="entry name" value="Spermadhesin, CUB domain"/>
    <property type="match status" value="1"/>
</dbReference>
<keyword evidence="1" id="KW-1015">Disulfide bond</keyword>
<dbReference type="Pfam" id="PF00059">
    <property type="entry name" value="Lectin_C"/>
    <property type="match status" value="1"/>
</dbReference>
<evidence type="ECO:0000256" key="3">
    <source>
        <dbReference type="SAM" id="SignalP"/>
    </source>
</evidence>
<evidence type="ECO:0000256" key="1">
    <source>
        <dbReference type="ARBA" id="ARBA00023157"/>
    </source>
</evidence>
<evidence type="ECO:0000256" key="2">
    <source>
        <dbReference type="PROSITE-ProRule" id="PRU00059"/>
    </source>
</evidence>
<dbReference type="PROSITE" id="PS50041">
    <property type="entry name" value="C_TYPE_LECTIN_2"/>
    <property type="match status" value="1"/>
</dbReference>
<dbReference type="InterPro" id="IPR016186">
    <property type="entry name" value="C-type_lectin-like/link_sf"/>
</dbReference>
<dbReference type="PANTHER" id="PTHR22991">
    <property type="entry name" value="PROTEIN CBG13490"/>
    <property type="match status" value="1"/>
</dbReference>
<dbReference type="EMBL" id="BTRK01000005">
    <property type="protein sequence ID" value="GMR50904.1"/>
    <property type="molecule type" value="Genomic_DNA"/>
</dbReference>
<evidence type="ECO:0000313" key="6">
    <source>
        <dbReference type="EMBL" id="GMR50904.1"/>
    </source>
</evidence>
<evidence type="ECO:0000259" key="5">
    <source>
        <dbReference type="PROSITE" id="PS50041"/>
    </source>
</evidence>
<dbReference type="AlphaFoldDB" id="A0AAN5CVD8"/>
<dbReference type="InterPro" id="IPR035914">
    <property type="entry name" value="Sperma_CUB_dom_sf"/>
</dbReference>